<feature type="region of interest" description="Disordered" evidence="1">
    <location>
        <begin position="30"/>
        <end position="63"/>
    </location>
</feature>
<gene>
    <name evidence="3" type="ORF">KM1_297700</name>
</gene>
<accession>M7X6T0</accession>
<sequence>MKLLFFVLIAFILTFTNAEEDLALNNYDEIELEENGNEEENNVEYEDDDEYELDDDDDDDDDD</sequence>
<keyword evidence="2" id="KW-0732">Signal</keyword>
<evidence type="ECO:0000313" key="3">
    <source>
        <dbReference type="EMBL" id="EMS15728.1"/>
    </source>
</evidence>
<dbReference type="AlphaFoldDB" id="M7X6T0"/>
<dbReference type="Proteomes" id="UP000030780">
    <property type="component" value="Unassembled WGS sequence"/>
</dbReference>
<reference evidence="3 4" key="1">
    <citation type="submission" date="2013-01" db="EMBL/GenBank/DDBJ databases">
        <authorList>
            <person name="Inman J."/>
            <person name="Zafar N."/>
            <person name="Lorenzi H."/>
            <person name="Caler E."/>
        </authorList>
    </citation>
    <scope>NUCLEOTIDE SEQUENCE [LARGE SCALE GENOMIC DNA]</scope>
    <source>
        <strain evidence="3 4">HM-3:IMSS</strain>
    </source>
</reference>
<evidence type="ECO:0000256" key="1">
    <source>
        <dbReference type="SAM" id="MobiDB-lite"/>
    </source>
</evidence>
<name>M7X6T0_ENTHI</name>
<protein>
    <submittedName>
        <fullName evidence="3">Uncharacterized protein</fullName>
    </submittedName>
</protein>
<evidence type="ECO:0000256" key="2">
    <source>
        <dbReference type="SAM" id="SignalP"/>
    </source>
</evidence>
<dbReference type="VEuPathDB" id="AmoebaDB:KM1_297700"/>
<feature type="signal peptide" evidence="2">
    <location>
        <begin position="1"/>
        <end position="18"/>
    </location>
</feature>
<dbReference type="EMBL" id="KB637610">
    <property type="protein sequence ID" value="EMS15728.1"/>
    <property type="molecule type" value="Genomic_DNA"/>
</dbReference>
<proteinExistence type="predicted"/>
<feature type="chain" id="PRO_5004087843" evidence="2">
    <location>
        <begin position="19"/>
        <end position="63"/>
    </location>
</feature>
<feature type="non-terminal residue" evidence="3">
    <location>
        <position position="63"/>
    </location>
</feature>
<organism evidence="3 4">
    <name type="scientific">Entamoeba histolytica HM-3:IMSS</name>
    <dbReference type="NCBI Taxonomy" id="885315"/>
    <lineage>
        <taxon>Eukaryota</taxon>
        <taxon>Amoebozoa</taxon>
        <taxon>Evosea</taxon>
        <taxon>Archamoebae</taxon>
        <taxon>Mastigamoebida</taxon>
        <taxon>Entamoebidae</taxon>
        <taxon>Entamoeba</taxon>
    </lineage>
</organism>
<evidence type="ECO:0000313" key="4">
    <source>
        <dbReference type="Proteomes" id="UP000030780"/>
    </source>
</evidence>